<dbReference type="EC" id="2.3.2.31" evidence="2"/>
<evidence type="ECO:0000313" key="12">
    <source>
        <dbReference type="Proteomes" id="UP000078343"/>
    </source>
</evidence>
<keyword evidence="8" id="KW-0862">Zinc</keyword>
<name>A0A178ZI36_9EURO</name>
<evidence type="ECO:0000256" key="9">
    <source>
        <dbReference type="SAM" id="MobiDB-lite"/>
    </source>
</evidence>
<evidence type="ECO:0000256" key="7">
    <source>
        <dbReference type="ARBA" id="ARBA00022786"/>
    </source>
</evidence>
<dbReference type="GO" id="GO:0008270">
    <property type="term" value="F:zinc ion binding"/>
    <property type="evidence" value="ECO:0007669"/>
    <property type="project" value="UniProtKB-KW"/>
</dbReference>
<dbReference type="InterPro" id="IPR044066">
    <property type="entry name" value="TRIAD_supradom"/>
</dbReference>
<organism evidence="11 12">
    <name type="scientific">Fonsecaea erecta</name>
    <dbReference type="NCBI Taxonomy" id="1367422"/>
    <lineage>
        <taxon>Eukaryota</taxon>
        <taxon>Fungi</taxon>
        <taxon>Dikarya</taxon>
        <taxon>Ascomycota</taxon>
        <taxon>Pezizomycotina</taxon>
        <taxon>Eurotiomycetes</taxon>
        <taxon>Chaetothyriomycetidae</taxon>
        <taxon>Chaetothyriales</taxon>
        <taxon>Herpotrichiellaceae</taxon>
        <taxon>Fonsecaea</taxon>
    </lineage>
</organism>
<evidence type="ECO:0000256" key="1">
    <source>
        <dbReference type="ARBA" id="ARBA00001798"/>
    </source>
</evidence>
<evidence type="ECO:0000256" key="6">
    <source>
        <dbReference type="ARBA" id="ARBA00022771"/>
    </source>
</evidence>
<dbReference type="OrthoDB" id="9977870at2759"/>
<dbReference type="CDD" id="cd22584">
    <property type="entry name" value="Rcat_RBR_unk"/>
    <property type="match status" value="1"/>
</dbReference>
<dbReference type="Gene3D" id="1.20.120.1750">
    <property type="match status" value="1"/>
</dbReference>
<dbReference type="Gene3D" id="3.30.40.10">
    <property type="entry name" value="Zinc/RING finger domain, C3HC4 (zinc finger)"/>
    <property type="match status" value="1"/>
</dbReference>
<dbReference type="InterPro" id="IPR031127">
    <property type="entry name" value="E3_UB_ligase_RBR"/>
</dbReference>
<evidence type="ECO:0000256" key="4">
    <source>
        <dbReference type="ARBA" id="ARBA00022723"/>
    </source>
</evidence>
<accession>A0A178ZI36</accession>
<evidence type="ECO:0000256" key="3">
    <source>
        <dbReference type="ARBA" id="ARBA00022679"/>
    </source>
</evidence>
<dbReference type="Proteomes" id="UP000078343">
    <property type="component" value="Unassembled WGS sequence"/>
</dbReference>
<dbReference type="EMBL" id="LVYI01000005">
    <property type="protein sequence ID" value="OAP59450.1"/>
    <property type="molecule type" value="Genomic_DNA"/>
</dbReference>
<dbReference type="InterPro" id="IPR002867">
    <property type="entry name" value="IBR_dom"/>
</dbReference>
<dbReference type="PANTHER" id="PTHR11685">
    <property type="entry name" value="RBR FAMILY RING FINGER AND IBR DOMAIN-CONTAINING"/>
    <property type="match status" value="1"/>
</dbReference>
<evidence type="ECO:0000313" key="11">
    <source>
        <dbReference type="EMBL" id="OAP59450.1"/>
    </source>
</evidence>
<dbReference type="AlphaFoldDB" id="A0A178ZI36"/>
<keyword evidence="7" id="KW-0833">Ubl conjugation pathway</keyword>
<sequence length="504" mass="56384">MTTLANISSTIDADGDQEMAEVSTTTTPFHSWRVRCAPSLPDDERRTLEAHITSMEGRSFLDEKLWTKQVVIPCSQQRLAPITPGNPYFFHEQVTAAGASLPAPRREALPSLHTLSYEWDTGEAEGFVDQRRRDNAAPSPPPDPQEYSQEGRRHAHIPIDYPVPIPQAPPLAPPNECTVCFEEHQPGELVILHHCHCAYCLPCLNQAFRVACKDRASFPPRCHNVPLRISALGSVLDDDVVERYKEIEAEFGAHRPFYCAAPECSAFIPENNHCSHQGVAVCPRCHHTTCTTCKRLESDHPAWDTDAKKRECPAEEEDVVKLFELGVEEEWSQCPTCGNMVEKTEGCKHMDCVCGVEFCYVCGTLFDENSRCGCHDEEDEEDEEEEEEEEEGEHEEEDEWDLDGFLADDRWPGPAAAFGPVGSSLCLHVATVALIPGVASCQTCSRPTGMVRCSSCTAHLCMGCINRWYDIVRRAFYEEWRAPTSLPRYFRGDSSSSRASFPGL</sequence>
<feature type="region of interest" description="Disordered" evidence="9">
    <location>
        <begin position="374"/>
        <end position="399"/>
    </location>
</feature>
<feature type="compositionally biased region" description="Acidic residues" evidence="9">
    <location>
        <begin position="376"/>
        <end position="399"/>
    </location>
</feature>
<dbReference type="SUPFAM" id="SSF57850">
    <property type="entry name" value="RING/U-box"/>
    <property type="match status" value="3"/>
</dbReference>
<evidence type="ECO:0000256" key="2">
    <source>
        <dbReference type="ARBA" id="ARBA00012251"/>
    </source>
</evidence>
<comment type="caution">
    <text evidence="11">The sequence shown here is derived from an EMBL/GenBank/DDBJ whole genome shotgun (WGS) entry which is preliminary data.</text>
</comment>
<keyword evidence="6" id="KW-0863">Zinc-finger</keyword>
<dbReference type="RefSeq" id="XP_018692817.1">
    <property type="nucleotide sequence ID" value="XM_018838257.1"/>
</dbReference>
<dbReference type="GeneID" id="30010916"/>
<keyword evidence="4" id="KW-0479">Metal-binding</keyword>
<reference evidence="11 12" key="1">
    <citation type="submission" date="2016-04" db="EMBL/GenBank/DDBJ databases">
        <title>Draft genome of Fonsecaea erecta CBS 125763.</title>
        <authorList>
            <person name="Weiss V.A."/>
            <person name="Vicente V.A."/>
            <person name="Raittz R.T."/>
            <person name="Moreno L.F."/>
            <person name="De Souza E.M."/>
            <person name="Pedrosa F.O."/>
            <person name="Steffens M.B."/>
            <person name="Faoro H."/>
            <person name="Tadra-Sfeir M.Z."/>
            <person name="Najafzadeh M.J."/>
            <person name="Felipe M.S."/>
            <person name="Teixeira M."/>
            <person name="Sun J."/>
            <person name="Xi L."/>
            <person name="Gomes R."/>
            <person name="De Azevedo C.M."/>
            <person name="Salgado C.G."/>
            <person name="Da Silva M.B."/>
            <person name="Nascimento M.F."/>
            <person name="Queiroz-Telles F."/>
            <person name="Attili D.S."/>
            <person name="Gorbushina A."/>
        </authorList>
    </citation>
    <scope>NUCLEOTIDE SEQUENCE [LARGE SCALE GENOMIC DNA]</scope>
    <source>
        <strain evidence="11 12">CBS 125763</strain>
    </source>
</reference>
<dbReference type="Pfam" id="PF01485">
    <property type="entry name" value="IBR"/>
    <property type="match status" value="1"/>
</dbReference>
<feature type="region of interest" description="Disordered" evidence="9">
    <location>
        <begin position="131"/>
        <end position="152"/>
    </location>
</feature>
<feature type="domain" description="RING-type" evidence="10">
    <location>
        <begin position="173"/>
        <end position="379"/>
    </location>
</feature>
<keyword evidence="12" id="KW-1185">Reference proteome</keyword>
<dbReference type="GO" id="GO:0061630">
    <property type="term" value="F:ubiquitin protein ligase activity"/>
    <property type="evidence" value="ECO:0007669"/>
    <property type="project" value="UniProtKB-EC"/>
</dbReference>
<dbReference type="GO" id="GO:0016567">
    <property type="term" value="P:protein ubiquitination"/>
    <property type="evidence" value="ECO:0007669"/>
    <property type="project" value="InterPro"/>
</dbReference>
<keyword evidence="3" id="KW-0808">Transferase</keyword>
<dbReference type="InterPro" id="IPR013083">
    <property type="entry name" value="Znf_RING/FYVE/PHD"/>
</dbReference>
<evidence type="ECO:0000256" key="8">
    <source>
        <dbReference type="ARBA" id="ARBA00022833"/>
    </source>
</evidence>
<proteinExistence type="predicted"/>
<comment type="catalytic activity">
    <reaction evidence="1">
        <text>[E2 ubiquitin-conjugating enzyme]-S-ubiquitinyl-L-cysteine + [acceptor protein]-L-lysine = [E2 ubiquitin-conjugating enzyme]-L-cysteine + [acceptor protein]-N(6)-ubiquitinyl-L-lysine.</text>
        <dbReference type="EC" id="2.3.2.31"/>
    </reaction>
</comment>
<dbReference type="PROSITE" id="PS51873">
    <property type="entry name" value="TRIAD"/>
    <property type="match status" value="1"/>
</dbReference>
<evidence type="ECO:0000259" key="10">
    <source>
        <dbReference type="PROSITE" id="PS51873"/>
    </source>
</evidence>
<gene>
    <name evidence="11" type="ORF">AYL99_06748</name>
</gene>
<evidence type="ECO:0000256" key="5">
    <source>
        <dbReference type="ARBA" id="ARBA00022737"/>
    </source>
</evidence>
<protein>
    <recommendedName>
        <fullName evidence="2">RBR-type E3 ubiquitin transferase</fullName>
        <ecNumber evidence="2">2.3.2.31</ecNumber>
    </recommendedName>
</protein>
<dbReference type="STRING" id="1367422.A0A178ZI36"/>
<keyword evidence="5" id="KW-0677">Repeat</keyword>